<dbReference type="GO" id="GO:0016579">
    <property type="term" value="P:protein deubiquitination"/>
    <property type="evidence" value="ECO:0007669"/>
    <property type="project" value="InterPro"/>
</dbReference>
<proteinExistence type="inferred from homology"/>
<evidence type="ECO:0000256" key="21">
    <source>
        <dbReference type="ARBA" id="ARBA00063318"/>
    </source>
</evidence>
<dbReference type="SMART" id="SM00450">
    <property type="entry name" value="RHOD"/>
    <property type="match status" value="1"/>
</dbReference>
<keyword evidence="31" id="KW-1185">Reference proteome</keyword>
<feature type="compositionally biased region" description="Basic and acidic residues" evidence="27">
    <location>
        <begin position="144"/>
        <end position="162"/>
    </location>
</feature>
<evidence type="ECO:0000259" key="29">
    <source>
        <dbReference type="PROSITE" id="PS50235"/>
    </source>
</evidence>
<feature type="compositionally biased region" description="Basic and acidic residues" evidence="27">
    <location>
        <begin position="172"/>
        <end position="195"/>
    </location>
</feature>
<evidence type="ECO:0000256" key="14">
    <source>
        <dbReference type="ARBA" id="ARBA00022801"/>
    </source>
</evidence>
<keyword evidence="12" id="KW-0967">Endosome</keyword>
<dbReference type="GO" id="GO:0010008">
    <property type="term" value="C:endosome membrane"/>
    <property type="evidence" value="ECO:0007669"/>
    <property type="project" value="UniProtKB-SubCell"/>
</dbReference>
<dbReference type="InterPro" id="IPR015063">
    <property type="entry name" value="USP8_dimer"/>
</dbReference>
<dbReference type="Pfam" id="PF08969">
    <property type="entry name" value="USP8_dimer"/>
    <property type="match status" value="1"/>
</dbReference>
<evidence type="ECO:0000313" key="31">
    <source>
        <dbReference type="Proteomes" id="UP001333110"/>
    </source>
</evidence>
<dbReference type="InterPro" id="IPR036873">
    <property type="entry name" value="Rhodanese-like_dom_sf"/>
</dbReference>
<dbReference type="PROSITE" id="PS00972">
    <property type="entry name" value="USP_1"/>
    <property type="match status" value="1"/>
</dbReference>
<dbReference type="InterPro" id="IPR050185">
    <property type="entry name" value="Ub_carboxyl-term_hydrolase"/>
</dbReference>
<dbReference type="Gene3D" id="1.20.58.80">
    <property type="entry name" value="Phosphotransferase system, lactose/cellobiose-type IIA subunit"/>
    <property type="match status" value="1"/>
</dbReference>
<evidence type="ECO:0000256" key="2">
    <source>
        <dbReference type="ARBA" id="ARBA00004123"/>
    </source>
</evidence>
<keyword evidence="13" id="KW-0833">Ubl conjugation pathway</keyword>
<dbReference type="Gene3D" id="3.90.70.10">
    <property type="entry name" value="Cysteine proteinases"/>
    <property type="match status" value="1"/>
</dbReference>
<feature type="domain" description="USP" evidence="29">
    <location>
        <begin position="945"/>
        <end position="1277"/>
    </location>
</feature>
<evidence type="ECO:0000256" key="22">
    <source>
        <dbReference type="ARBA" id="ARBA00070641"/>
    </source>
</evidence>
<evidence type="ECO:0000256" key="12">
    <source>
        <dbReference type="ARBA" id="ARBA00022753"/>
    </source>
</evidence>
<evidence type="ECO:0000256" key="3">
    <source>
        <dbReference type="ARBA" id="ARBA00004202"/>
    </source>
</evidence>
<reference evidence="30 31" key="1">
    <citation type="journal article" date="2023" name="J. Hered.">
        <title>Chromosome-level genome of the wood stork (Mycteria americana) provides insight into avian chromosome evolution.</title>
        <authorList>
            <person name="Flamio R. Jr."/>
            <person name="Ramstad K.M."/>
        </authorList>
    </citation>
    <scope>NUCLEOTIDE SEQUENCE [LARGE SCALE GENOMIC DNA]</scope>
    <source>
        <strain evidence="30">JAX WOST 10</strain>
    </source>
</reference>
<dbReference type="GO" id="GO:0006508">
    <property type="term" value="P:proteolysis"/>
    <property type="evidence" value="ECO:0007669"/>
    <property type="project" value="UniProtKB-KW"/>
</dbReference>
<feature type="region of interest" description="Disordered" evidence="27">
    <location>
        <begin position="423"/>
        <end position="581"/>
    </location>
</feature>
<dbReference type="GO" id="GO:0005886">
    <property type="term" value="C:plasma membrane"/>
    <property type="evidence" value="ECO:0007669"/>
    <property type="project" value="UniProtKB-SubCell"/>
</dbReference>
<evidence type="ECO:0000256" key="27">
    <source>
        <dbReference type="SAM" id="MobiDB-lite"/>
    </source>
</evidence>
<keyword evidence="14" id="KW-0378">Hydrolase</keyword>
<dbReference type="PROSITE" id="PS00973">
    <property type="entry name" value="USP_2"/>
    <property type="match status" value="1"/>
</dbReference>
<dbReference type="FunFam" id="1.20.58.80:FF:000011">
    <property type="entry name" value="Ubiquitin carboxyl-terminal hydrolase 8"/>
    <property type="match status" value="1"/>
</dbReference>
<keyword evidence="20" id="KW-0131">Cell cycle</keyword>
<evidence type="ECO:0000256" key="25">
    <source>
        <dbReference type="ARBA" id="ARBA00078426"/>
    </source>
</evidence>
<dbReference type="SUPFAM" id="SSF54001">
    <property type="entry name" value="Cysteine proteinases"/>
    <property type="match status" value="1"/>
</dbReference>
<dbReference type="EC" id="3.4.19.12" evidence="7"/>
<evidence type="ECO:0000256" key="26">
    <source>
        <dbReference type="ARBA" id="ARBA00082456"/>
    </source>
</evidence>
<keyword evidence="19" id="KW-0539">Nucleus</keyword>
<gene>
    <name evidence="30" type="ORF">QYF61_001907</name>
</gene>
<evidence type="ECO:0000256" key="5">
    <source>
        <dbReference type="ARBA" id="ARBA00004496"/>
    </source>
</evidence>
<evidence type="ECO:0000256" key="16">
    <source>
        <dbReference type="ARBA" id="ARBA00022843"/>
    </source>
</evidence>
<evidence type="ECO:0000256" key="17">
    <source>
        <dbReference type="ARBA" id="ARBA00023036"/>
    </source>
</evidence>
<keyword evidence="15" id="KW-0788">Thiol protease</keyword>
<evidence type="ECO:0000256" key="18">
    <source>
        <dbReference type="ARBA" id="ARBA00023136"/>
    </source>
</evidence>
<evidence type="ECO:0000313" key="30">
    <source>
        <dbReference type="EMBL" id="KAK4820601.1"/>
    </source>
</evidence>
<dbReference type="PROSITE" id="PS50235">
    <property type="entry name" value="USP_3"/>
    <property type="match status" value="1"/>
</dbReference>
<dbReference type="SUPFAM" id="SSF52821">
    <property type="entry name" value="Rhodanese/Cell cycle control phosphatase"/>
    <property type="match status" value="1"/>
</dbReference>
<dbReference type="CDD" id="cd02674">
    <property type="entry name" value="Peptidase_C19R"/>
    <property type="match status" value="1"/>
</dbReference>
<dbReference type="Pfam" id="PF00581">
    <property type="entry name" value="Rhodanese"/>
    <property type="match status" value="1"/>
</dbReference>
<evidence type="ECO:0000256" key="9">
    <source>
        <dbReference type="ARBA" id="ARBA00022490"/>
    </source>
</evidence>
<dbReference type="InterPro" id="IPR038765">
    <property type="entry name" value="Papain-like_cys_pep_sf"/>
</dbReference>
<keyword evidence="10" id="KW-0597">Phosphoprotein</keyword>
<feature type="compositionally biased region" description="Polar residues" evidence="27">
    <location>
        <begin position="444"/>
        <end position="453"/>
    </location>
</feature>
<sequence length="1286" mass="148667">MIETSKKLYHPRRDITNNINMPAVASVPKELYLCTSLKDLNKKTEIKPEKTSTKSYVQSALKIFKAAEESRLDRDEEKAYILYMKYVTVYNFIKKRPDFKQQQDYFHSILGPTNLKKAIEEAERLSDSLKLRYEEAEVRKKLEERDRQELQKKQELKEDGKSSAKSSSESAVDSKAKSQRINGERKHSLERKDQSDSLSGAVTAEKLFAMMSDKNIELIIMDARRLKDYQESCIPRSISVPEEAISPGVTANWIEARLPEDSRDPWKRRGHFDYVILLDWSSSAEDLKLGTTLQSLKEALFKWESKTILQNEPLVLEGGYENWLLCFPQYTTNAKVTPPQHSRNEVVTVSLDFQYPSLEEPAPVPPVVAIKQSPAEVIENEETGDNLEERLKSLNRPNIQDAAVPKADSSFVVNPVSITRSIPEVDRTKKPSLKIPDDNRPKSESTVSDSQPVENGRIVPDRSTKPLRDAKSILTEEEKSRIHAETAALLEKNRREKELRERQQEEQKERLRREKEEQEQKAKEEQKEKEHKEKLQQSKEDREQKERDEQIKREQEEKEQERARKEAIEAKKQNKNELENVGGKRVEIDKISMEEREKGTRTPEMQRRALSDTSRTFVTVSGKCAQVAKKANGILACIRNSVASRTREVIAPLYSALVRPHLEYCVQFWAPHYKRDIEGLERVQRRAAKLVKGLEQKSDEERLRELGLFSLEKRRLRGDLIALYNYLKGGCRQVGVGLFSQVTSDRTRGNGLKLRQGRFRLDIRKFYFTERVIKHWNRLPREVVESPSLEVFRRRLDESQREPLIRARSEEMGRIIPGLPAGWAKFLDPITGTFRYYHSPTNTVHMYPPEMAPSSTPPSTPPTHKPKPQVTVEREREHSKLKRSYSSPDITQAIQEEEKKRIPVTPAVNRDNKPVCYTKAEISRLSASQIRNLNPVFGGSGPALTGLRNLGNTCYMNSILQCLCNAPHLADYFNRNLYQDDINRSNFLGHKGEVAEEFGVIMKALWTGQYKYISPKDFKITIGKINDQFAGYSQQDSQELLLFLMDGLHEDLNKADNRKRYKEENNDHLDDFRAAELAWHKHKQLNESIIVALFQGQFKSTVQCLTCHKKSRTFEAFMYLSLPLASTSKCTLQECLRLFSKEEKLTDNNRFYCSHCKTRRDSLKKIEIWKLPPVLLVHLKRFSYDGRWKQKLQTSVDFPLETLDLSQYVIGPKNNLKRYNLFSVSNHYGGLDGGHYTAYCKNASKQRWFKFDDHEVSEISASSVKSSAAYILFYTSYEQRAVDMAT</sequence>
<evidence type="ECO:0000259" key="28">
    <source>
        <dbReference type="PROSITE" id="PS50206"/>
    </source>
</evidence>
<evidence type="ECO:0000256" key="4">
    <source>
        <dbReference type="ARBA" id="ARBA00004481"/>
    </source>
</evidence>
<feature type="compositionally biased region" description="Basic and acidic residues" evidence="27">
    <location>
        <begin position="491"/>
        <end position="581"/>
    </location>
</feature>
<dbReference type="FunFam" id="3.40.250.10:FF:000017">
    <property type="entry name" value="ubiquitin carboxyl-terminal hydrolase 8"/>
    <property type="match status" value="1"/>
</dbReference>
<evidence type="ECO:0000256" key="24">
    <source>
        <dbReference type="ARBA" id="ARBA00077311"/>
    </source>
</evidence>
<evidence type="ECO:0000256" key="11">
    <source>
        <dbReference type="ARBA" id="ARBA00022670"/>
    </source>
</evidence>
<comment type="catalytic activity">
    <reaction evidence="1">
        <text>Thiol-dependent hydrolysis of ester, thioester, amide, peptide and isopeptide bonds formed by the C-terminal Gly of ubiquitin (a 76-residue protein attached to proteins as an intracellular targeting signal).</text>
        <dbReference type="EC" id="3.4.19.12"/>
    </reaction>
</comment>
<evidence type="ECO:0000256" key="10">
    <source>
        <dbReference type="ARBA" id="ARBA00022553"/>
    </source>
</evidence>
<dbReference type="Proteomes" id="UP001333110">
    <property type="component" value="Unassembled WGS sequence"/>
</dbReference>
<evidence type="ECO:0000256" key="7">
    <source>
        <dbReference type="ARBA" id="ARBA00012759"/>
    </source>
</evidence>
<comment type="similarity">
    <text evidence="6">Belongs to the peptidase C19 family.</text>
</comment>
<dbReference type="PANTHER" id="PTHR21646">
    <property type="entry name" value="UBIQUITIN CARBOXYL-TERMINAL HYDROLASE"/>
    <property type="match status" value="1"/>
</dbReference>
<evidence type="ECO:0000256" key="19">
    <source>
        <dbReference type="ARBA" id="ARBA00023242"/>
    </source>
</evidence>
<keyword evidence="8" id="KW-1003">Cell membrane</keyword>
<evidence type="ECO:0000256" key="13">
    <source>
        <dbReference type="ARBA" id="ARBA00022786"/>
    </source>
</evidence>
<feature type="region of interest" description="Disordered" evidence="27">
    <location>
        <begin position="848"/>
        <end position="888"/>
    </location>
</feature>
<dbReference type="InterPro" id="IPR018200">
    <property type="entry name" value="USP_CS"/>
</dbReference>
<dbReference type="EMBL" id="JAUNZN010000005">
    <property type="protein sequence ID" value="KAK4820601.1"/>
    <property type="molecule type" value="Genomic_DNA"/>
</dbReference>
<keyword evidence="11" id="KW-0645">Protease</keyword>
<evidence type="ECO:0000256" key="15">
    <source>
        <dbReference type="ARBA" id="ARBA00022807"/>
    </source>
</evidence>
<dbReference type="InterPro" id="IPR048498">
    <property type="entry name" value="WW_USP8"/>
</dbReference>
<dbReference type="GO" id="GO:0004843">
    <property type="term" value="F:cysteine-type deubiquitinase activity"/>
    <property type="evidence" value="ECO:0007669"/>
    <property type="project" value="UniProtKB-EC"/>
</dbReference>
<evidence type="ECO:0000256" key="6">
    <source>
        <dbReference type="ARBA" id="ARBA00009085"/>
    </source>
</evidence>
<comment type="caution">
    <text evidence="30">The sequence shown here is derived from an EMBL/GenBank/DDBJ whole genome shotgun (WGS) entry which is preliminary data.</text>
</comment>
<feature type="region of interest" description="Disordered" evidence="27">
    <location>
        <begin position="144"/>
        <end position="197"/>
    </location>
</feature>
<dbReference type="SUPFAM" id="SSF140856">
    <property type="entry name" value="USP8 N-terminal domain-like"/>
    <property type="match status" value="1"/>
</dbReference>
<feature type="domain" description="Rhodanese" evidence="28">
    <location>
        <begin position="214"/>
        <end position="332"/>
    </location>
</feature>
<accession>A0AAN7N9I0</accession>
<name>A0AAN7N9I0_MYCAM</name>
<feature type="compositionally biased region" description="Basic and acidic residues" evidence="27">
    <location>
        <begin position="423"/>
        <end position="443"/>
    </location>
</feature>
<keyword evidence="17" id="KW-0729">SH3-binding</keyword>
<evidence type="ECO:0000256" key="20">
    <source>
        <dbReference type="ARBA" id="ARBA00023306"/>
    </source>
</evidence>
<organism evidence="30 31">
    <name type="scientific">Mycteria americana</name>
    <name type="common">Wood stork</name>
    <dbReference type="NCBI Taxonomy" id="33587"/>
    <lineage>
        <taxon>Eukaryota</taxon>
        <taxon>Metazoa</taxon>
        <taxon>Chordata</taxon>
        <taxon>Craniata</taxon>
        <taxon>Vertebrata</taxon>
        <taxon>Euteleostomi</taxon>
        <taxon>Archelosauria</taxon>
        <taxon>Archosauria</taxon>
        <taxon>Dinosauria</taxon>
        <taxon>Saurischia</taxon>
        <taxon>Theropoda</taxon>
        <taxon>Coelurosauria</taxon>
        <taxon>Aves</taxon>
        <taxon>Neognathae</taxon>
        <taxon>Neoaves</taxon>
        <taxon>Aequornithes</taxon>
        <taxon>Ciconiiformes</taxon>
        <taxon>Ciconiidae</taxon>
        <taxon>Mycteria</taxon>
    </lineage>
</organism>
<dbReference type="Gene3D" id="3.40.250.10">
    <property type="entry name" value="Rhodanese-like domain"/>
    <property type="match status" value="1"/>
</dbReference>
<dbReference type="InterPro" id="IPR001763">
    <property type="entry name" value="Rhodanese-like_dom"/>
</dbReference>
<keyword evidence="18" id="KW-0472">Membrane</keyword>
<comment type="subunit">
    <text evidence="21">Forms a ternary complex with RNF128 and OTUB1. Interacts (via C-terminal UCH catalytic domain) with OTUB1 isoform 1. Interacts with STAM2 (via SH3 domain). Interacts with DNAJB3, EGFR, EPS15, RASGRF1, RNF41, YWHAE, YWHAG and YWHAZ. Interacts with NBR1, RASGRF1, RNF41 and IST1. Associates with the ESCRT-0 complex and with microtubules. Interacts with BIRC6/bruce and KIF23/MKLP1.</text>
</comment>
<protein>
    <recommendedName>
        <fullName evidence="22">Ubiquitin carboxyl-terminal hydrolase 8</fullName>
        <ecNumber evidence="7">3.4.19.12</ecNumber>
    </recommendedName>
    <alternativeName>
        <fullName evidence="24">Deubiquitinating enzyme 8</fullName>
    </alternativeName>
    <alternativeName>
        <fullName evidence="26">Ubiquitin isopeptidase Y</fullName>
    </alternativeName>
    <alternativeName>
        <fullName evidence="23">Ubiquitin thioesterase 8</fullName>
    </alternativeName>
    <alternativeName>
        <fullName evidence="25">Ubiquitin-specific-processing protease 8</fullName>
    </alternativeName>
</protein>
<keyword evidence="16" id="KW-0832">Ubl conjugation</keyword>
<dbReference type="GO" id="GO:0017124">
    <property type="term" value="F:SH3 domain binding"/>
    <property type="evidence" value="ECO:0007669"/>
    <property type="project" value="UniProtKB-KW"/>
</dbReference>
<evidence type="ECO:0000256" key="23">
    <source>
        <dbReference type="ARBA" id="ARBA00076185"/>
    </source>
</evidence>
<dbReference type="GO" id="GO:0005829">
    <property type="term" value="C:cytosol"/>
    <property type="evidence" value="ECO:0007669"/>
    <property type="project" value="UniProtKB-ARBA"/>
</dbReference>
<dbReference type="GO" id="GO:0030496">
    <property type="term" value="C:midbody"/>
    <property type="evidence" value="ECO:0007669"/>
    <property type="project" value="UniProtKB-ARBA"/>
</dbReference>
<keyword evidence="9" id="KW-0963">Cytoplasm</keyword>
<evidence type="ECO:0000256" key="1">
    <source>
        <dbReference type="ARBA" id="ARBA00000707"/>
    </source>
</evidence>
<dbReference type="InterPro" id="IPR028889">
    <property type="entry name" value="USP"/>
</dbReference>
<dbReference type="FunFam" id="3.90.70.10:FF:000025">
    <property type="entry name" value="Putative ubiquitin carboxyl-terminal hydrolase 8"/>
    <property type="match status" value="1"/>
</dbReference>
<evidence type="ECO:0000256" key="8">
    <source>
        <dbReference type="ARBA" id="ARBA00022475"/>
    </source>
</evidence>
<dbReference type="PROSITE" id="PS50206">
    <property type="entry name" value="RHODANESE_3"/>
    <property type="match status" value="1"/>
</dbReference>
<dbReference type="GO" id="GO:0005634">
    <property type="term" value="C:nucleus"/>
    <property type="evidence" value="ECO:0007669"/>
    <property type="project" value="UniProtKB-SubCell"/>
</dbReference>
<feature type="compositionally biased region" description="Basic and acidic residues" evidence="27">
    <location>
        <begin position="459"/>
        <end position="484"/>
    </location>
</feature>
<comment type="subcellular location">
    <subcellularLocation>
        <location evidence="3">Cell membrane</location>
        <topology evidence="3">Peripheral membrane protein</topology>
    </subcellularLocation>
    <subcellularLocation>
        <location evidence="5">Cytoplasm</location>
    </subcellularLocation>
    <subcellularLocation>
        <location evidence="4">Endosome membrane</location>
        <topology evidence="4">Peripheral membrane protein</topology>
    </subcellularLocation>
    <subcellularLocation>
        <location evidence="2">Nucleus</location>
    </subcellularLocation>
</comment>
<dbReference type="Pfam" id="PF00443">
    <property type="entry name" value="UCH"/>
    <property type="match status" value="1"/>
</dbReference>
<dbReference type="InterPro" id="IPR001394">
    <property type="entry name" value="Peptidase_C19_UCH"/>
</dbReference>
<dbReference type="Pfam" id="PF20625">
    <property type="entry name" value="WW_USP8"/>
    <property type="match status" value="1"/>
</dbReference>
<dbReference type="PANTHER" id="PTHR21646:SF27">
    <property type="entry name" value="UBIQUITIN CARBOXYL-TERMINAL HYDROLASE 8"/>
    <property type="match status" value="1"/>
</dbReference>